<dbReference type="GO" id="GO:0000160">
    <property type="term" value="P:phosphorelay signal transduction system"/>
    <property type="evidence" value="ECO:0007669"/>
    <property type="project" value="InterPro"/>
</dbReference>
<dbReference type="SMART" id="SM00471">
    <property type="entry name" value="HDc"/>
    <property type="match status" value="1"/>
</dbReference>
<evidence type="ECO:0000259" key="2">
    <source>
        <dbReference type="PROSITE" id="PS50110"/>
    </source>
</evidence>
<evidence type="ECO:0000313" key="5">
    <source>
        <dbReference type="Proteomes" id="UP000425960"/>
    </source>
</evidence>
<evidence type="ECO:0000259" key="3">
    <source>
        <dbReference type="PROSITE" id="PS51832"/>
    </source>
</evidence>
<protein>
    <submittedName>
        <fullName evidence="4">Two-component system response regulator</fullName>
    </submittedName>
</protein>
<dbReference type="AlphaFoldDB" id="A0A5K7ZNG8"/>
<dbReference type="Pfam" id="PF00072">
    <property type="entry name" value="Response_reg"/>
    <property type="match status" value="1"/>
</dbReference>
<dbReference type="SUPFAM" id="SSF52172">
    <property type="entry name" value="CheY-like"/>
    <property type="match status" value="1"/>
</dbReference>
<feature type="domain" description="HD-GYP" evidence="3">
    <location>
        <begin position="157"/>
        <end position="354"/>
    </location>
</feature>
<proteinExistence type="predicted"/>
<dbReference type="PANTHER" id="PTHR45228">
    <property type="entry name" value="CYCLIC DI-GMP PHOSPHODIESTERASE TM_0186-RELATED"/>
    <property type="match status" value="1"/>
</dbReference>
<dbReference type="InterPro" id="IPR011006">
    <property type="entry name" value="CheY-like_superfamily"/>
</dbReference>
<dbReference type="PROSITE" id="PS51832">
    <property type="entry name" value="HD_GYP"/>
    <property type="match status" value="1"/>
</dbReference>
<dbReference type="SUPFAM" id="SSF109604">
    <property type="entry name" value="HD-domain/PDEase-like"/>
    <property type="match status" value="1"/>
</dbReference>
<feature type="modified residue" description="4-aspartylphosphate" evidence="1">
    <location>
        <position position="56"/>
    </location>
</feature>
<organism evidence="4 5">
    <name type="scientific">Desulfosarcina ovata subsp. sediminis</name>
    <dbReference type="NCBI Taxonomy" id="885957"/>
    <lineage>
        <taxon>Bacteria</taxon>
        <taxon>Pseudomonadati</taxon>
        <taxon>Thermodesulfobacteriota</taxon>
        <taxon>Desulfobacteria</taxon>
        <taxon>Desulfobacterales</taxon>
        <taxon>Desulfosarcinaceae</taxon>
        <taxon>Desulfosarcina</taxon>
    </lineage>
</organism>
<gene>
    <name evidence="4" type="ORF">DSCO28_34720</name>
</gene>
<dbReference type="EMBL" id="AP021876">
    <property type="protein sequence ID" value="BBO82906.1"/>
    <property type="molecule type" value="Genomic_DNA"/>
</dbReference>
<dbReference type="PANTHER" id="PTHR45228:SF1">
    <property type="entry name" value="CYCLIC DI-GMP PHOSPHODIESTERASE TM_0186"/>
    <property type="match status" value="1"/>
</dbReference>
<dbReference type="Proteomes" id="UP000425960">
    <property type="component" value="Chromosome"/>
</dbReference>
<accession>A0A5K7ZNG8</accession>
<dbReference type="CDD" id="cd00077">
    <property type="entry name" value="HDc"/>
    <property type="match status" value="1"/>
</dbReference>
<dbReference type="Pfam" id="PF13487">
    <property type="entry name" value="HD_5"/>
    <property type="match status" value="1"/>
</dbReference>
<dbReference type="Gene3D" id="3.40.50.2300">
    <property type="match status" value="1"/>
</dbReference>
<sequence>MNDSLGNILVIDDDPAIHRMIGRIFRHKPLAFESVHGGAQALLKLQSITPDLILLDLSMPGMDGFEVAERIRDDFKLLHIPVIILTGMDGTDILSRALGECADDFISKTADPSEIIARVSYHLKRKQALDQLHDEKVNLNHMVSLKSSQLALALEKLKDASLEVIWRLTSASEYRDNETGAHIQRMSHYAAIIASQMGLKKKTVDAILYAAPMHDIGKIGIPDRILLKPGKFDDAEWEIMKTHTQIGADILKGSAIGFVRMGEIIALTHHERWDGSGYPLGLKEKNIPMVSRIVAIADVFDALTSERPYKKTFSVETATRIINESSGTHFDPTVVNAFFASLDKLLAVRNKLGKG</sequence>
<dbReference type="InterPro" id="IPR003607">
    <property type="entry name" value="HD/PDEase_dom"/>
</dbReference>
<evidence type="ECO:0000313" key="4">
    <source>
        <dbReference type="EMBL" id="BBO82906.1"/>
    </source>
</evidence>
<dbReference type="SMART" id="SM00448">
    <property type="entry name" value="REC"/>
    <property type="match status" value="1"/>
</dbReference>
<dbReference type="KEGG" id="dov:DSCO28_34720"/>
<dbReference type="InterPro" id="IPR037522">
    <property type="entry name" value="HD_GYP_dom"/>
</dbReference>
<dbReference type="RefSeq" id="WP_155312561.1">
    <property type="nucleotide sequence ID" value="NZ_AP021876.1"/>
</dbReference>
<dbReference type="PROSITE" id="PS50110">
    <property type="entry name" value="RESPONSE_REGULATORY"/>
    <property type="match status" value="1"/>
</dbReference>
<keyword evidence="1" id="KW-0597">Phosphoprotein</keyword>
<feature type="domain" description="Response regulatory" evidence="2">
    <location>
        <begin position="7"/>
        <end position="123"/>
    </location>
</feature>
<reference evidence="4 5" key="1">
    <citation type="submission" date="2019-11" db="EMBL/GenBank/DDBJ databases">
        <title>Comparative genomics of hydrocarbon-degrading Desulfosarcina strains.</title>
        <authorList>
            <person name="Watanabe M."/>
            <person name="Kojima H."/>
            <person name="Fukui M."/>
        </authorList>
    </citation>
    <scope>NUCLEOTIDE SEQUENCE [LARGE SCALE GENOMIC DNA]</scope>
    <source>
        <strain evidence="4 5">28bB2T</strain>
    </source>
</reference>
<dbReference type="InterPro" id="IPR052020">
    <property type="entry name" value="Cyclic_di-GMP/3'3'-cGAMP_PDE"/>
</dbReference>
<dbReference type="Gene3D" id="1.10.3210.10">
    <property type="entry name" value="Hypothetical protein af1432"/>
    <property type="match status" value="1"/>
</dbReference>
<dbReference type="InterPro" id="IPR001789">
    <property type="entry name" value="Sig_transdc_resp-reg_receiver"/>
</dbReference>
<name>A0A5K7ZNG8_9BACT</name>
<evidence type="ECO:0000256" key="1">
    <source>
        <dbReference type="PROSITE-ProRule" id="PRU00169"/>
    </source>
</evidence>